<evidence type="ECO:0000313" key="1">
    <source>
        <dbReference type="EMBL" id="GMN25926.1"/>
    </source>
</evidence>
<name>A0AA87ZKJ7_FICCA</name>
<reference evidence="1" key="1">
    <citation type="submission" date="2023-07" db="EMBL/GenBank/DDBJ databases">
        <title>draft genome sequence of fig (Ficus carica).</title>
        <authorList>
            <person name="Takahashi T."/>
            <person name="Nishimura K."/>
        </authorList>
    </citation>
    <scope>NUCLEOTIDE SEQUENCE</scope>
</reference>
<comment type="caution">
    <text evidence="1">The sequence shown here is derived from an EMBL/GenBank/DDBJ whole genome shotgun (WGS) entry which is preliminary data.</text>
</comment>
<protein>
    <submittedName>
        <fullName evidence="1">Uncharacterized protein</fullName>
    </submittedName>
</protein>
<dbReference type="EMBL" id="BTGU01000001">
    <property type="protein sequence ID" value="GMN25926.1"/>
    <property type="molecule type" value="Genomic_DNA"/>
</dbReference>
<organism evidence="1 2">
    <name type="scientific">Ficus carica</name>
    <name type="common">Common fig</name>
    <dbReference type="NCBI Taxonomy" id="3494"/>
    <lineage>
        <taxon>Eukaryota</taxon>
        <taxon>Viridiplantae</taxon>
        <taxon>Streptophyta</taxon>
        <taxon>Embryophyta</taxon>
        <taxon>Tracheophyta</taxon>
        <taxon>Spermatophyta</taxon>
        <taxon>Magnoliopsida</taxon>
        <taxon>eudicotyledons</taxon>
        <taxon>Gunneridae</taxon>
        <taxon>Pentapetalae</taxon>
        <taxon>rosids</taxon>
        <taxon>fabids</taxon>
        <taxon>Rosales</taxon>
        <taxon>Moraceae</taxon>
        <taxon>Ficeae</taxon>
        <taxon>Ficus</taxon>
    </lineage>
</organism>
<dbReference type="Gramene" id="FCD_00018003-RA">
    <property type="protein sequence ID" value="FCD_00018003-RA:cds"/>
    <property type="gene ID" value="FCD_00018003"/>
</dbReference>
<dbReference type="AlphaFoldDB" id="A0AA87ZKJ7"/>
<keyword evidence="2" id="KW-1185">Reference proteome</keyword>
<proteinExistence type="predicted"/>
<evidence type="ECO:0000313" key="2">
    <source>
        <dbReference type="Proteomes" id="UP001187192"/>
    </source>
</evidence>
<gene>
    <name evidence="1" type="ORF">TIFTF001_001117</name>
</gene>
<sequence length="82" mass="8527">MTATESSFLATVITASYFISCHDDQALPFPTIATATAISTATKLPPSSPATASFHLHVITQIRRASTSQALNPPPDVSPISG</sequence>
<dbReference type="Proteomes" id="UP001187192">
    <property type="component" value="Unassembled WGS sequence"/>
</dbReference>
<accession>A0AA87ZKJ7</accession>